<dbReference type="Proteomes" id="UP000000271">
    <property type="component" value="Chromosome"/>
</dbReference>
<evidence type="ECO:0000313" key="2">
    <source>
        <dbReference type="EMBL" id="ADH99590.1"/>
    </source>
</evidence>
<dbReference type="HOGENOM" id="CLU_090389_17_1_9"/>
<dbReference type="Gene3D" id="3.40.30.10">
    <property type="entry name" value="Glutaredoxin"/>
    <property type="match status" value="1"/>
</dbReference>
<dbReference type="OrthoDB" id="5784238at2"/>
<protein>
    <recommendedName>
        <fullName evidence="1">Thioredoxin domain-containing protein</fullName>
    </recommendedName>
</protein>
<dbReference type="eggNOG" id="COG0526">
    <property type="taxonomic scope" value="Bacteria"/>
</dbReference>
<dbReference type="STRING" id="439292.Bsel_2086"/>
<proteinExistence type="predicted"/>
<gene>
    <name evidence="2" type="ordered locus">Bsel_2086</name>
</gene>
<sequence>MIELTNESEAIVLQKGVLFLHTPLCGTCKMAGQFLQIAEQIPDIPEIFSMDLNMAPHIAKDWKIESVPCLVVIDDGNVTDRMYAFKSIPDIVAFVTFNQKKG</sequence>
<dbReference type="RefSeq" id="WP_013173012.1">
    <property type="nucleotide sequence ID" value="NC_014219.1"/>
</dbReference>
<evidence type="ECO:0000313" key="3">
    <source>
        <dbReference type="Proteomes" id="UP000000271"/>
    </source>
</evidence>
<dbReference type="CDD" id="cd02947">
    <property type="entry name" value="TRX_family"/>
    <property type="match status" value="1"/>
</dbReference>
<keyword evidence="3" id="KW-1185">Reference proteome</keyword>
<feature type="domain" description="Thioredoxin" evidence="1">
    <location>
        <begin position="20"/>
        <end position="94"/>
    </location>
</feature>
<reference evidence="2" key="1">
    <citation type="submission" date="2009-10" db="EMBL/GenBank/DDBJ databases">
        <title>Complete sequence of Bacillus selenitireducens MLS10.</title>
        <authorList>
            <consortium name="US DOE Joint Genome Institute"/>
            <person name="Lucas S."/>
            <person name="Copeland A."/>
            <person name="Lapidus A."/>
            <person name="Glavina del Rio T."/>
            <person name="Dalin E."/>
            <person name="Tice H."/>
            <person name="Bruce D."/>
            <person name="Goodwin L."/>
            <person name="Pitluck S."/>
            <person name="Sims D."/>
            <person name="Brettin T."/>
            <person name="Detter J.C."/>
            <person name="Han C."/>
            <person name="Larimer F."/>
            <person name="Land M."/>
            <person name="Hauser L."/>
            <person name="Kyrpides N."/>
            <person name="Ovchinnikova G."/>
            <person name="Stolz J."/>
        </authorList>
    </citation>
    <scope>NUCLEOTIDE SEQUENCE [LARGE SCALE GENOMIC DNA]</scope>
    <source>
        <strain evidence="2">MLS10</strain>
    </source>
</reference>
<dbReference type="InterPro" id="IPR013766">
    <property type="entry name" value="Thioredoxin_domain"/>
</dbReference>
<dbReference type="Pfam" id="PF00085">
    <property type="entry name" value="Thioredoxin"/>
    <property type="match status" value="1"/>
</dbReference>
<dbReference type="SUPFAM" id="SSF52833">
    <property type="entry name" value="Thioredoxin-like"/>
    <property type="match status" value="1"/>
</dbReference>
<dbReference type="InterPro" id="IPR036249">
    <property type="entry name" value="Thioredoxin-like_sf"/>
</dbReference>
<evidence type="ECO:0000259" key="1">
    <source>
        <dbReference type="Pfam" id="PF00085"/>
    </source>
</evidence>
<dbReference type="KEGG" id="bse:Bsel_2086"/>
<name>D6XUV4_BACIE</name>
<dbReference type="EMBL" id="CP001791">
    <property type="protein sequence ID" value="ADH99590.1"/>
    <property type="molecule type" value="Genomic_DNA"/>
</dbReference>
<accession>D6XUV4</accession>
<dbReference type="AlphaFoldDB" id="D6XUV4"/>
<organism evidence="2 3">
    <name type="scientific">Bacillus selenitireducens (strain ATCC 700615 / DSM 15326 / MLS10)</name>
    <dbReference type="NCBI Taxonomy" id="439292"/>
    <lineage>
        <taxon>Bacteria</taxon>
        <taxon>Bacillati</taxon>
        <taxon>Bacillota</taxon>
        <taxon>Bacilli</taxon>
        <taxon>Bacillales</taxon>
        <taxon>Bacillaceae</taxon>
        <taxon>Salisediminibacterium</taxon>
    </lineage>
</organism>